<proteinExistence type="predicted"/>
<feature type="signal peptide" evidence="1">
    <location>
        <begin position="1"/>
        <end position="28"/>
    </location>
</feature>
<organism evidence="2 3">
    <name type="scientific">Sphingobium fuliginis (strain ATCC 27551)</name>
    <dbReference type="NCBI Taxonomy" id="336203"/>
    <lineage>
        <taxon>Bacteria</taxon>
        <taxon>Pseudomonadati</taxon>
        <taxon>Pseudomonadota</taxon>
        <taxon>Alphaproteobacteria</taxon>
        <taxon>Sphingomonadales</taxon>
        <taxon>Sphingomonadaceae</taxon>
        <taxon>Sphingobium</taxon>
    </lineage>
</organism>
<dbReference type="EMBL" id="CP060035">
    <property type="protein sequence ID" value="QOT72013.1"/>
    <property type="molecule type" value="Genomic_DNA"/>
</dbReference>
<dbReference type="RefSeq" id="WP_128830751.1">
    <property type="nucleotide sequence ID" value="NZ_BATN01000038.1"/>
</dbReference>
<dbReference type="AlphaFoldDB" id="A0A7M2GHE6"/>
<evidence type="ECO:0000313" key="3">
    <source>
        <dbReference type="Proteomes" id="UP000593663"/>
    </source>
</evidence>
<gene>
    <name evidence="2" type="ORF">H5V43_02230</name>
</gene>
<sequence length="163" mass="18265">MGWIFMQRRITLSVAAAAVFLFGSDAMAHWQFTTWNMTADEVIGASKGTAWRGDGQSNMRGSTRDVSGVYMIGSNKIDVDYYFTSGRLSLVDLHSKDQNLCRNIQSDLEGIYGAPFERFPSANFPATEWLDRNKGNRVRMIMVFGTECELHYSPLISNSSQGL</sequence>
<keyword evidence="1" id="KW-0732">Signal</keyword>
<protein>
    <submittedName>
        <fullName evidence="2">Uncharacterized protein</fullName>
    </submittedName>
</protein>
<dbReference type="Proteomes" id="UP000593663">
    <property type="component" value="Chromosome 1"/>
</dbReference>
<evidence type="ECO:0000256" key="1">
    <source>
        <dbReference type="SAM" id="SignalP"/>
    </source>
</evidence>
<evidence type="ECO:0000313" key="2">
    <source>
        <dbReference type="EMBL" id="QOT72013.1"/>
    </source>
</evidence>
<name>A0A7M2GHE6_SPHSA</name>
<feature type="chain" id="PRO_5032827281" evidence="1">
    <location>
        <begin position="29"/>
        <end position="163"/>
    </location>
</feature>
<accession>A0A7M2GHE6</accession>
<dbReference type="KEGG" id="sbar:H5V43_02230"/>
<reference evidence="3" key="1">
    <citation type="submission" date="2020-08" db="EMBL/GenBank/DDBJ databases">
        <title>Complete genome sequence of Sphingobium barthaii strain KK22, a high-molecular-weight polycyclic aromatic hydrocarbon-degrading soil bacterium.</title>
        <authorList>
            <person name="Mori J.F."/>
            <person name="Kanaly R.A."/>
        </authorList>
    </citation>
    <scope>NUCLEOTIDE SEQUENCE [LARGE SCALE GENOMIC DNA]</scope>
    <source>
        <strain evidence="3">KK22</strain>
    </source>
</reference>